<accession>A0A158QJA3</accession>
<keyword evidence="4" id="KW-0444">Lipid biosynthesis</keyword>
<dbReference type="InterPro" id="IPR003817">
    <property type="entry name" value="PS_Dcarbxylase"/>
</dbReference>
<protein>
    <recommendedName>
        <fullName evidence="3">phosphatidylserine decarboxylase</fullName>
        <ecNumber evidence="3">4.1.1.65</ecNumber>
    </recommendedName>
</protein>
<dbReference type="GO" id="GO:0005739">
    <property type="term" value="C:mitochondrion"/>
    <property type="evidence" value="ECO:0007669"/>
    <property type="project" value="TreeGrafter"/>
</dbReference>
<dbReference type="STRING" id="102285.A0A158QJA3"/>
<dbReference type="OrthoDB" id="4330at2759"/>
<dbReference type="UniPathway" id="UPA00558"/>
<evidence type="ECO:0000256" key="4">
    <source>
        <dbReference type="ARBA" id="ARBA00022516"/>
    </source>
</evidence>
<organism evidence="16">
    <name type="scientific">Rodentolepis nana</name>
    <name type="common">Dwarf tapeworm</name>
    <name type="synonym">Hymenolepis nana</name>
    <dbReference type="NCBI Taxonomy" id="102285"/>
    <lineage>
        <taxon>Eukaryota</taxon>
        <taxon>Metazoa</taxon>
        <taxon>Spiralia</taxon>
        <taxon>Lophotrochozoa</taxon>
        <taxon>Platyhelminthes</taxon>
        <taxon>Cestoda</taxon>
        <taxon>Eucestoda</taxon>
        <taxon>Cyclophyllidea</taxon>
        <taxon>Hymenolepididae</taxon>
        <taxon>Rodentolepis</taxon>
    </lineage>
</organism>
<dbReference type="PANTHER" id="PTHR10067">
    <property type="entry name" value="PHOSPHATIDYLSERINE DECARBOXYLASE"/>
    <property type="match status" value="1"/>
</dbReference>
<evidence type="ECO:0000256" key="10">
    <source>
        <dbReference type="ARBA" id="ARBA00023317"/>
    </source>
</evidence>
<evidence type="ECO:0000313" key="14">
    <source>
        <dbReference type="EMBL" id="VDO10326.1"/>
    </source>
</evidence>
<comment type="cofactor">
    <cofactor evidence="1">
        <name>pyruvate</name>
        <dbReference type="ChEBI" id="CHEBI:15361"/>
    </cofactor>
</comment>
<comment type="pathway">
    <text evidence="2">Lipid metabolism.</text>
</comment>
<evidence type="ECO:0000256" key="12">
    <source>
        <dbReference type="ARBA" id="ARBA00045136"/>
    </source>
</evidence>
<dbReference type="PANTHER" id="PTHR10067:SF6">
    <property type="entry name" value="PHOSPHATIDYLSERINE DECARBOXYLASE PROENZYME, MITOCHONDRIAL"/>
    <property type="match status" value="1"/>
</dbReference>
<comment type="function">
    <text evidence="12">Catalyzes the formation of phosphatidylethanolamine (PtdEtn) from phosphatidylserine (PtdSer). Plays a central role in phospholipid metabolism and in the interorganelle trafficking of phosphatidylserine. May be involved in lipid droplet biogenesis at the endoplasmic reticulum membrane.</text>
</comment>
<keyword evidence="5" id="KW-0210">Decarboxylase</keyword>
<dbReference type="AlphaFoldDB" id="A0A158QJA3"/>
<proteinExistence type="predicted"/>
<keyword evidence="10" id="KW-0670">Pyruvate</keyword>
<dbReference type="InterPro" id="IPR033177">
    <property type="entry name" value="PSD-B"/>
</dbReference>
<evidence type="ECO:0000256" key="7">
    <source>
        <dbReference type="ARBA" id="ARBA00023209"/>
    </source>
</evidence>
<evidence type="ECO:0000256" key="3">
    <source>
        <dbReference type="ARBA" id="ARBA00012243"/>
    </source>
</evidence>
<dbReference type="EC" id="4.1.1.65" evidence="3"/>
<dbReference type="EMBL" id="UZAE01013550">
    <property type="protein sequence ID" value="VDO10326.1"/>
    <property type="molecule type" value="Genomic_DNA"/>
</dbReference>
<keyword evidence="8" id="KW-0456">Lyase</keyword>
<dbReference type="GO" id="GO:0006646">
    <property type="term" value="P:phosphatidylethanolamine biosynthetic process"/>
    <property type="evidence" value="ECO:0007669"/>
    <property type="project" value="UniProtKB-UniPathway"/>
</dbReference>
<comment type="pathway">
    <text evidence="11">Phospholipid metabolism; phosphatidylethanolamine biosynthesis.</text>
</comment>
<dbReference type="NCBIfam" id="TIGR00163">
    <property type="entry name" value="PS_decarb"/>
    <property type="match status" value="1"/>
</dbReference>
<evidence type="ECO:0000256" key="5">
    <source>
        <dbReference type="ARBA" id="ARBA00022793"/>
    </source>
</evidence>
<dbReference type="GO" id="GO:0004609">
    <property type="term" value="F:phosphatidylserine decarboxylase activity"/>
    <property type="evidence" value="ECO:0007669"/>
    <property type="project" value="UniProtKB-EC"/>
</dbReference>
<gene>
    <name evidence="14" type="ORF">HNAJ_LOCUS11389</name>
</gene>
<evidence type="ECO:0000256" key="8">
    <source>
        <dbReference type="ARBA" id="ARBA00023239"/>
    </source>
</evidence>
<evidence type="ECO:0000313" key="16">
    <source>
        <dbReference type="WBParaSite" id="HNAJ_0001139901-mRNA-1"/>
    </source>
</evidence>
<evidence type="ECO:0000256" key="9">
    <source>
        <dbReference type="ARBA" id="ARBA00023264"/>
    </source>
</evidence>
<dbReference type="WBParaSite" id="HNAJ_0001139901-mRNA-1">
    <property type="protein sequence ID" value="HNAJ_0001139901-mRNA-1"/>
    <property type="gene ID" value="HNAJ_0001139901"/>
</dbReference>
<evidence type="ECO:0000256" key="13">
    <source>
        <dbReference type="SAM" id="MobiDB-lite"/>
    </source>
</evidence>
<keyword evidence="15" id="KW-1185">Reference proteome</keyword>
<dbReference type="Proteomes" id="UP000278807">
    <property type="component" value="Unassembled WGS sequence"/>
</dbReference>
<keyword evidence="9" id="KW-1208">Phospholipid metabolism</keyword>
<dbReference type="Pfam" id="PF02666">
    <property type="entry name" value="PS_Dcarbxylase"/>
    <property type="match status" value="2"/>
</dbReference>
<feature type="region of interest" description="Disordered" evidence="13">
    <location>
        <begin position="20"/>
        <end position="47"/>
    </location>
</feature>
<name>A0A158QJA3_RODNA</name>
<evidence type="ECO:0000256" key="2">
    <source>
        <dbReference type="ARBA" id="ARBA00005189"/>
    </source>
</evidence>
<evidence type="ECO:0000256" key="11">
    <source>
        <dbReference type="ARBA" id="ARBA00024326"/>
    </source>
</evidence>
<keyword evidence="7" id="KW-0594">Phospholipid biosynthesis</keyword>
<evidence type="ECO:0000256" key="6">
    <source>
        <dbReference type="ARBA" id="ARBA00023098"/>
    </source>
</evidence>
<evidence type="ECO:0000256" key="1">
    <source>
        <dbReference type="ARBA" id="ARBA00001928"/>
    </source>
</evidence>
<feature type="compositionally biased region" description="Polar residues" evidence="13">
    <location>
        <begin position="33"/>
        <end position="42"/>
    </location>
</feature>
<evidence type="ECO:0000313" key="15">
    <source>
        <dbReference type="Proteomes" id="UP000278807"/>
    </source>
</evidence>
<sequence length="455" mass="50982">MAENDSFPCNAVWNPPQIDISQVKTPKRDPQSHKLSTPSPTCDPNLGPNVILEDVHTDVCQKTQGGYDYDVGLHWRILAAILYGIYTWFPLNTTSRIVGKLTRVPLPRVLRGPVVRAYAWIFSARLEEAEFHNDLARYNSISQFFRRRLVPSARPVDPVACLTSPADGKVISCGRVEKGHLEQVKGLAYTIRALLGPHACLARHKNYGRMRRVNTLPSRLDVLGREEEAAGETETPTAAEAVKRKHKFIGDFSLVDAEEPVKHLYHCAIYLAPGDYHCFHSPADWKIDMRRHFPGRLFSVCSLVTSWLNGVFCINERAVYMGNWSHGFFAFVAVGATNVGSIHVFSDPNLVTNRLPSYLRYLFTSQRGVKVKGSNNPDSACEQGSMPVIVRMDGYEDLHFGKPIQSTKGELFGEFNFGSTIVLIFEAPPNFQFFVKRSERVRVGQALGNVTKSDS</sequence>
<reference evidence="14 15" key="2">
    <citation type="submission" date="2018-11" db="EMBL/GenBank/DDBJ databases">
        <authorList>
            <consortium name="Pathogen Informatics"/>
        </authorList>
    </citation>
    <scope>NUCLEOTIDE SEQUENCE [LARGE SCALE GENOMIC DNA]</scope>
</reference>
<keyword evidence="6" id="KW-0443">Lipid metabolism</keyword>
<reference evidence="16" key="1">
    <citation type="submission" date="2016-04" db="UniProtKB">
        <authorList>
            <consortium name="WormBaseParasite"/>
        </authorList>
    </citation>
    <scope>IDENTIFICATION</scope>
</reference>